<name>A0A8S9ID84_BRACR</name>
<accession>A0A8S9ID84</accession>
<comment type="caution">
    <text evidence="1">The sequence shown here is derived from an EMBL/GenBank/DDBJ whole genome shotgun (WGS) entry which is preliminary data.</text>
</comment>
<gene>
    <name evidence="1" type="ORF">F2Q68_00025563</name>
</gene>
<dbReference type="AlphaFoldDB" id="A0A8S9ID84"/>
<evidence type="ECO:0000313" key="2">
    <source>
        <dbReference type="Proteomes" id="UP000712281"/>
    </source>
</evidence>
<sequence length="424" mass="48286">MIPKGCNLWKDNCPFFYKRPADPCLHQGFLLHPETQRKPACGYTQMVRREGRRPDFTPRGQDSLVGRCSVEAVSWEINGREHWCDPWRDLINTGNDGSRCLIGLIKGCTGCKSRTDWLRWDMVPWPVSWTWYHKLIRQKDMRQCMSRSWTQYMAAGHSSVLAQFECDSSISWSISSFSNSSWADELTSSVDVAKKATLRLLLFADVNLHGGVTPSPHFATFHYLANVLRAPASFVARSEVPWDLIQLVCPFKYVGFWEEVAGEICLHGSSRLELILLLRKDRVMFSGQGHFLSNVVRWPSWLVQRCCSVADCGDSMAAFKEAPEAISVKKGSTSRTTMEDDVMVSGSRRKVVVKQEPSSSSQGRKSKGGVTTNRPCNLLALYILQAGYPRLMAVNGTRITARWEVMREWLKRQTRKWDLAKEFD</sequence>
<evidence type="ECO:0000313" key="1">
    <source>
        <dbReference type="EMBL" id="KAF2567634.1"/>
    </source>
</evidence>
<proteinExistence type="predicted"/>
<dbReference type="EMBL" id="QGKW02001911">
    <property type="protein sequence ID" value="KAF2567634.1"/>
    <property type="molecule type" value="Genomic_DNA"/>
</dbReference>
<organism evidence="1 2">
    <name type="scientific">Brassica cretica</name>
    <name type="common">Mustard</name>
    <dbReference type="NCBI Taxonomy" id="69181"/>
    <lineage>
        <taxon>Eukaryota</taxon>
        <taxon>Viridiplantae</taxon>
        <taxon>Streptophyta</taxon>
        <taxon>Embryophyta</taxon>
        <taxon>Tracheophyta</taxon>
        <taxon>Spermatophyta</taxon>
        <taxon>Magnoliopsida</taxon>
        <taxon>eudicotyledons</taxon>
        <taxon>Gunneridae</taxon>
        <taxon>Pentapetalae</taxon>
        <taxon>rosids</taxon>
        <taxon>malvids</taxon>
        <taxon>Brassicales</taxon>
        <taxon>Brassicaceae</taxon>
        <taxon>Brassiceae</taxon>
        <taxon>Brassica</taxon>
    </lineage>
</organism>
<dbReference type="Proteomes" id="UP000712281">
    <property type="component" value="Unassembled WGS sequence"/>
</dbReference>
<reference evidence="1" key="1">
    <citation type="submission" date="2019-12" db="EMBL/GenBank/DDBJ databases">
        <title>Genome sequencing and annotation of Brassica cretica.</title>
        <authorList>
            <person name="Studholme D.J."/>
            <person name="Sarris P.F."/>
        </authorList>
    </citation>
    <scope>NUCLEOTIDE SEQUENCE</scope>
    <source>
        <strain evidence="1">PFS-001/15</strain>
        <tissue evidence="1">Leaf</tissue>
    </source>
</reference>
<protein>
    <submittedName>
        <fullName evidence="1">Uncharacterized protein</fullName>
    </submittedName>
</protein>